<dbReference type="AlphaFoldDB" id="A0AAD8ABM5"/>
<reference evidence="4" key="1">
    <citation type="journal article" date="2023" name="IScience">
        <title>Live-bearing cockroach genome reveals convergent evolutionary mechanisms linked to viviparity in insects and beyond.</title>
        <authorList>
            <person name="Fouks B."/>
            <person name="Harrison M.C."/>
            <person name="Mikhailova A.A."/>
            <person name="Marchal E."/>
            <person name="English S."/>
            <person name="Carruthers M."/>
            <person name="Jennings E.C."/>
            <person name="Chiamaka E.L."/>
            <person name="Frigard R.A."/>
            <person name="Pippel M."/>
            <person name="Attardo G.M."/>
            <person name="Benoit J.B."/>
            <person name="Bornberg-Bauer E."/>
            <person name="Tobe S.S."/>
        </authorList>
    </citation>
    <scope>NUCLEOTIDE SEQUENCE</scope>
    <source>
        <strain evidence="4">Stay&amp;Tobe</strain>
    </source>
</reference>
<accession>A0AAD8ABM5</accession>
<dbReference type="InterPro" id="IPR044215">
    <property type="entry name" value="PIG-H"/>
</dbReference>
<comment type="similarity">
    <text evidence="2">Belongs to the PIGH family.</text>
</comment>
<gene>
    <name evidence="4" type="ORF">L9F63_012693</name>
</gene>
<evidence type="ECO:0000256" key="2">
    <source>
        <dbReference type="ARBA" id="ARBA00009610"/>
    </source>
</evidence>
<proteinExistence type="inferred from homology"/>
<dbReference type="EMBL" id="JASPKZ010002294">
    <property type="protein sequence ID" value="KAJ9596109.1"/>
    <property type="molecule type" value="Genomic_DNA"/>
</dbReference>
<dbReference type="PANTHER" id="PTHR15231">
    <property type="entry name" value="PHOSPHATIDYLINOSITOL N-ACETYLGLUCOSAMINYLTRANSFERASE SUBUNIT H"/>
    <property type="match status" value="1"/>
</dbReference>
<evidence type="ECO:0000256" key="1">
    <source>
        <dbReference type="ARBA" id="ARBA00004687"/>
    </source>
</evidence>
<dbReference type="Pfam" id="PF10181">
    <property type="entry name" value="PIG-H"/>
    <property type="match status" value="1"/>
</dbReference>
<dbReference type="Proteomes" id="UP001233999">
    <property type="component" value="Unassembled WGS sequence"/>
</dbReference>
<sequence length="303" mass="34060">MSAIKRISKSTSKQQSVDGNALSLEIIRHDTSNLCLEFTVEKDCVHFKEKELVFNALVIFFLLTAVKYEDPNYYVISFVFLLIGRLLSKLIWNVKSESVLVISSVGLQLTATYQSGVQNSQLIPWHCITDVIINEAITSLSKNRLKHDSNASSICEMPLHIHERLKNMYRDSTVDVSTVRRGFIAVTKLSGRPVASMTPCNNNEIIREDVWVTTDELVLKSLFVMGTSRHTTEGIVKLGWPLKEAHHDHSASEEHNENVCANEKMGLQNSSVGNEEIGLTEDDRILSIEYEGNDPNILINVTN</sequence>
<comment type="pathway">
    <text evidence="1">Glycolipid biosynthesis; glycosylphosphatidylinositol-anchor biosynthesis.</text>
</comment>
<evidence type="ECO:0000313" key="5">
    <source>
        <dbReference type="Proteomes" id="UP001233999"/>
    </source>
</evidence>
<feature type="domain" description="Phosphatidylinositol N-acetylglucosaminyltransferase subunit H conserved" evidence="3">
    <location>
        <begin position="98"/>
        <end position="139"/>
    </location>
</feature>
<keyword evidence="5" id="KW-1185">Reference proteome</keyword>
<evidence type="ECO:0000313" key="4">
    <source>
        <dbReference type="EMBL" id="KAJ9596109.1"/>
    </source>
</evidence>
<name>A0AAD8ABM5_DIPPU</name>
<organism evidence="4 5">
    <name type="scientific">Diploptera punctata</name>
    <name type="common">Pacific beetle cockroach</name>
    <dbReference type="NCBI Taxonomy" id="6984"/>
    <lineage>
        <taxon>Eukaryota</taxon>
        <taxon>Metazoa</taxon>
        <taxon>Ecdysozoa</taxon>
        <taxon>Arthropoda</taxon>
        <taxon>Hexapoda</taxon>
        <taxon>Insecta</taxon>
        <taxon>Pterygota</taxon>
        <taxon>Neoptera</taxon>
        <taxon>Polyneoptera</taxon>
        <taxon>Dictyoptera</taxon>
        <taxon>Blattodea</taxon>
        <taxon>Blaberoidea</taxon>
        <taxon>Blaberidae</taxon>
        <taxon>Diplopterinae</taxon>
        <taxon>Diploptera</taxon>
    </lineage>
</organism>
<feature type="non-terminal residue" evidence="4">
    <location>
        <position position="1"/>
    </location>
</feature>
<dbReference type="InterPro" id="IPR019328">
    <property type="entry name" value="PIGH-H_dom"/>
</dbReference>
<evidence type="ECO:0000259" key="3">
    <source>
        <dbReference type="Pfam" id="PF10181"/>
    </source>
</evidence>
<dbReference type="GO" id="GO:0006506">
    <property type="term" value="P:GPI anchor biosynthetic process"/>
    <property type="evidence" value="ECO:0007669"/>
    <property type="project" value="InterPro"/>
</dbReference>
<comment type="caution">
    <text evidence="4">The sequence shown here is derived from an EMBL/GenBank/DDBJ whole genome shotgun (WGS) entry which is preliminary data.</text>
</comment>
<dbReference type="GO" id="GO:0000506">
    <property type="term" value="C:glycosylphosphatidylinositol-N-acetylglucosaminyltransferase (GPI-GnT) complex"/>
    <property type="evidence" value="ECO:0007669"/>
    <property type="project" value="InterPro"/>
</dbReference>
<protein>
    <recommendedName>
        <fullName evidence="3">Phosphatidylinositol N-acetylglucosaminyltransferase subunit H conserved domain-containing protein</fullName>
    </recommendedName>
</protein>
<dbReference type="PANTHER" id="PTHR15231:SF1">
    <property type="entry name" value="PHOSPHATIDYLINOSITOL N-ACETYLGLUCOSAMINYLTRANSFERASE SUBUNIT H"/>
    <property type="match status" value="1"/>
</dbReference>
<reference evidence="4" key="2">
    <citation type="submission" date="2023-05" db="EMBL/GenBank/DDBJ databases">
        <authorList>
            <person name="Fouks B."/>
        </authorList>
    </citation>
    <scope>NUCLEOTIDE SEQUENCE</scope>
    <source>
        <strain evidence="4">Stay&amp;Tobe</strain>
        <tissue evidence="4">Testes</tissue>
    </source>
</reference>